<feature type="domain" description="C-type lectin" evidence="2">
    <location>
        <begin position="1"/>
        <end position="90"/>
    </location>
</feature>
<dbReference type="PROSITE" id="PS50041">
    <property type="entry name" value="C_TYPE_LECTIN_2"/>
    <property type="match status" value="1"/>
</dbReference>
<dbReference type="InterPro" id="IPR001304">
    <property type="entry name" value="C-type_lectin-like"/>
</dbReference>
<dbReference type="Gene3D" id="3.10.100.10">
    <property type="entry name" value="Mannose-Binding Protein A, subunit A"/>
    <property type="match status" value="1"/>
</dbReference>
<evidence type="ECO:0000259" key="2">
    <source>
        <dbReference type="PROSITE" id="PS50041"/>
    </source>
</evidence>
<dbReference type="InterPro" id="IPR018378">
    <property type="entry name" value="C-type_lectin_CS"/>
</dbReference>
<accession>A0ABS2YVM3</accession>
<evidence type="ECO:0000313" key="3">
    <source>
        <dbReference type="EMBL" id="MBN3290605.1"/>
    </source>
</evidence>
<evidence type="ECO:0000313" key="4">
    <source>
        <dbReference type="Proteomes" id="UP001166052"/>
    </source>
</evidence>
<dbReference type="InterPro" id="IPR016187">
    <property type="entry name" value="CTDL_fold"/>
</dbReference>
<dbReference type="InterPro" id="IPR016186">
    <property type="entry name" value="C-type_lectin-like/link_sf"/>
</dbReference>
<sequence length="93" mass="11074">MVTIRSEREEWHLLKHLNESNIQEKVWLGMRSSRVFGFWFWMNDDPVTYQNWVNDSSGAIQDNLDCATLDLNQTKWVRKDCAEEAPFVCYTDN</sequence>
<comment type="caution">
    <text evidence="3">The sequence shown here is derived from an EMBL/GenBank/DDBJ whole genome shotgun (WGS) entry which is preliminary data.</text>
</comment>
<name>A0ABS2YVM3_POLSE</name>
<dbReference type="PROSITE" id="PS00615">
    <property type="entry name" value="C_TYPE_LECTIN_1"/>
    <property type="match status" value="1"/>
</dbReference>
<evidence type="ECO:0000256" key="1">
    <source>
        <dbReference type="ARBA" id="ARBA00023157"/>
    </source>
</evidence>
<dbReference type="SUPFAM" id="SSF56436">
    <property type="entry name" value="C-type lectin-like"/>
    <property type="match status" value="1"/>
</dbReference>
<keyword evidence="4" id="KW-1185">Reference proteome</keyword>
<organism evidence="3 4">
    <name type="scientific">Polypterus senegalus</name>
    <name type="common">Senegal bichir</name>
    <dbReference type="NCBI Taxonomy" id="55291"/>
    <lineage>
        <taxon>Eukaryota</taxon>
        <taxon>Metazoa</taxon>
        <taxon>Chordata</taxon>
        <taxon>Craniata</taxon>
        <taxon>Vertebrata</taxon>
        <taxon>Euteleostomi</taxon>
        <taxon>Actinopterygii</taxon>
        <taxon>Polypteriformes</taxon>
        <taxon>Polypteridae</taxon>
        <taxon>Polypterus</taxon>
    </lineage>
</organism>
<gene>
    <name evidence="3" type="primary">Pla2r1_3</name>
    <name evidence="3" type="ORF">GTO92_0011285</name>
</gene>
<dbReference type="Pfam" id="PF00059">
    <property type="entry name" value="Lectin_C"/>
    <property type="match status" value="1"/>
</dbReference>
<keyword evidence="1" id="KW-1015">Disulfide bond</keyword>
<dbReference type="CDD" id="cd00037">
    <property type="entry name" value="CLECT"/>
    <property type="match status" value="1"/>
</dbReference>
<feature type="non-terminal residue" evidence="3">
    <location>
        <position position="1"/>
    </location>
</feature>
<feature type="non-terminal residue" evidence="3">
    <location>
        <position position="93"/>
    </location>
</feature>
<reference evidence="3" key="1">
    <citation type="journal article" date="2021" name="Cell">
        <title>Tracing the genetic footprints of vertebrate landing in non-teleost ray-finned fishes.</title>
        <authorList>
            <person name="Bi X."/>
            <person name="Wang K."/>
            <person name="Yang L."/>
            <person name="Pan H."/>
            <person name="Jiang H."/>
            <person name="Wei Q."/>
            <person name="Fang M."/>
            <person name="Yu H."/>
            <person name="Zhu C."/>
            <person name="Cai Y."/>
            <person name="He Y."/>
            <person name="Gan X."/>
            <person name="Zeng H."/>
            <person name="Yu D."/>
            <person name="Zhu Y."/>
            <person name="Jiang H."/>
            <person name="Qiu Q."/>
            <person name="Yang H."/>
            <person name="Zhang Y.E."/>
            <person name="Wang W."/>
            <person name="Zhu M."/>
            <person name="He S."/>
            <person name="Zhang G."/>
        </authorList>
    </citation>
    <scope>NUCLEOTIDE SEQUENCE</scope>
    <source>
        <strain evidence="3">Bchr_001</strain>
    </source>
</reference>
<protein>
    <submittedName>
        <fullName evidence="3">PLA2R phospholipase</fullName>
    </submittedName>
</protein>
<dbReference type="EMBL" id="JAAWVN010008863">
    <property type="protein sequence ID" value="MBN3290605.1"/>
    <property type="molecule type" value="Genomic_DNA"/>
</dbReference>
<dbReference type="PANTHER" id="PTHR45784:SF3">
    <property type="entry name" value="C-TYPE LECTIN DOMAIN FAMILY 4 MEMBER K-LIKE-RELATED"/>
    <property type="match status" value="1"/>
</dbReference>
<proteinExistence type="predicted"/>
<dbReference type="PANTHER" id="PTHR45784">
    <property type="entry name" value="C-TYPE LECTIN DOMAIN FAMILY 20 MEMBER A-RELATED"/>
    <property type="match status" value="1"/>
</dbReference>
<dbReference type="Proteomes" id="UP001166052">
    <property type="component" value="Unassembled WGS sequence"/>
</dbReference>